<keyword evidence="2" id="KW-1003">Cell membrane</keyword>
<dbReference type="InterPro" id="IPR000160">
    <property type="entry name" value="GGDEF_dom"/>
</dbReference>
<feature type="transmembrane region" description="Helical" evidence="7">
    <location>
        <begin position="161"/>
        <end position="179"/>
    </location>
</feature>
<evidence type="ECO:0000256" key="3">
    <source>
        <dbReference type="ARBA" id="ARBA00022692"/>
    </source>
</evidence>
<dbReference type="InterPro" id="IPR043128">
    <property type="entry name" value="Rev_trsase/Diguanyl_cyclase"/>
</dbReference>
<evidence type="ECO:0000256" key="1">
    <source>
        <dbReference type="ARBA" id="ARBA00004651"/>
    </source>
</evidence>
<accession>A0ABT7JKH3</accession>
<dbReference type="PROSITE" id="PS50887">
    <property type="entry name" value="GGDEF"/>
    <property type="match status" value="1"/>
</dbReference>
<feature type="non-terminal residue" evidence="9">
    <location>
        <position position="380"/>
    </location>
</feature>
<sequence>MTFLLLNFCLLITCAFAVSLTYREWPVRRRGTEHAARLVLTAGVTLLLAMSSMEVGGFRIDLRYVPIALITLHSGPVLGALVAAPMLVWRIWFDGDAGIWPVVWLHFLSVLLLSTLMRPWAQRLLVDLRGRDLWLTPLPFLGVGWGLLLSAEGRDLFWSSYPLRLLLGGVGLAAALFILQSRLRLLRLAHTLRTQAHTDPLTGLPNRRQFDRDLAALGSGGHLALLDLDHFKAINDCHGHSGGDRVLRQVGRQLEGPGPGGVRAYRVGGEEFALLAEAAERGALLDWVDTLRGELRRGHLPWGPLTLSAGLATRLPAEAEGTLLRRADEALYLAKTNGRDRLVVWSERAPQTPDAGGEPPAAPQRLQPRHSVWQGLRTTV</sequence>
<dbReference type="RefSeq" id="WP_285525172.1">
    <property type="nucleotide sequence ID" value="NZ_JASNGB010000228.1"/>
</dbReference>
<dbReference type="Pfam" id="PF00990">
    <property type="entry name" value="GGDEF"/>
    <property type="match status" value="1"/>
</dbReference>
<dbReference type="EC" id="2.7.7.65" evidence="9"/>
<name>A0ABT7JKH3_9DEIO</name>
<dbReference type="InterPro" id="IPR050469">
    <property type="entry name" value="Diguanylate_Cyclase"/>
</dbReference>
<feature type="transmembrane region" description="Helical" evidence="7">
    <location>
        <begin position="35"/>
        <end position="55"/>
    </location>
</feature>
<protein>
    <submittedName>
        <fullName evidence="9">GGDEF domain-containing protein</fullName>
        <ecNumber evidence="9">2.7.7.65</ecNumber>
    </submittedName>
</protein>
<proteinExistence type="predicted"/>
<evidence type="ECO:0000256" key="4">
    <source>
        <dbReference type="ARBA" id="ARBA00022989"/>
    </source>
</evidence>
<feature type="transmembrane region" description="Helical" evidence="7">
    <location>
        <begin position="67"/>
        <end position="92"/>
    </location>
</feature>
<keyword evidence="4 7" id="KW-1133">Transmembrane helix</keyword>
<dbReference type="NCBIfam" id="TIGR00254">
    <property type="entry name" value="GGDEF"/>
    <property type="match status" value="1"/>
</dbReference>
<evidence type="ECO:0000256" key="7">
    <source>
        <dbReference type="SAM" id="Phobius"/>
    </source>
</evidence>
<dbReference type="Pfam" id="PF07694">
    <property type="entry name" value="5TM-5TMR_LYT"/>
    <property type="match status" value="1"/>
</dbReference>
<keyword evidence="10" id="KW-1185">Reference proteome</keyword>
<feature type="domain" description="GGDEF" evidence="8">
    <location>
        <begin position="219"/>
        <end position="347"/>
    </location>
</feature>
<dbReference type="Gene3D" id="3.30.70.270">
    <property type="match status" value="1"/>
</dbReference>
<comment type="subcellular location">
    <subcellularLocation>
        <location evidence="1">Cell membrane</location>
        <topology evidence="1">Multi-pass membrane protein</topology>
    </subcellularLocation>
</comment>
<feature type="transmembrane region" description="Helical" evidence="7">
    <location>
        <begin position="98"/>
        <end position="121"/>
    </location>
</feature>
<evidence type="ECO:0000256" key="6">
    <source>
        <dbReference type="SAM" id="MobiDB-lite"/>
    </source>
</evidence>
<feature type="region of interest" description="Disordered" evidence="6">
    <location>
        <begin position="349"/>
        <end position="380"/>
    </location>
</feature>
<dbReference type="SMART" id="SM00267">
    <property type="entry name" value="GGDEF"/>
    <property type="match status" value="1"/>
</dbReference>
<dbReference type="GO" id="GO:0052621">
    <property type="term" value="F:diguanylate cyclase activity"/>
    <property type="evidence" value="ECO:0007669"/>
    <property type="project" value="UniProtKB-EC"/>
</dbReference>
<feature type="transmembrane region" description="Helical" evidence="7">
    <location>
        <begin position="133"/>
        <end position="149"/>
    </location>
</feature>
<dbReference type="Proteomes" id="UP001302059">
    <property type="component" value="Unassembled WGS sequence"/>
</dbReference>
<dbReference type="PANTHER" id="PTHR45138:SF9">
    <property type="entry name" value="DIGUANYLATE CYCLASE DGCM-RELATED"/>
    <property type="match status" value="1"/>
</dbReference>
<keyword evidence="9" id="KW-0548">Nucleotidyltransferase</keyword>
<reference evidence="9 10" key="1">
    <citation type="submission" date="2023-05" db="EMBL/GenBank/DDBJ databases">
        <authorList>
            <person name="Gao F."/>
        </authorList>
    </citation>
    <scope>NUCLEOTIDE SEQUENCE [LARGE SCALE GENOMIC DNA]</scope>
    <source>
        <strain evidence="9 10">MIMF12</strain>
    </source>
</reference>
<evidence type="ECO:0000256" key="5">
    <source>
        <dbReference type="ARBA" id="ARBA00023136"/>
    </source>
</evidence>
<dbReference type="EMBL" id="JASNGB010000228">
    <property type="protein sequence ID" value="MDL2345565.1"/>
    <property type="molecule type" value="Genomic_DNA"/>
</dbReference>
<evidence type="ECO:0000259" key="8">
    <source>
        <dbReference type="PROSITE" id="PS50887"/>
    </source>
</evidence>
<evidence type="ECO:0000256" key="2">
    <source>
        <dbReference type="ARBA" id="ARBA00022475"/>
    </source>
</evidence>
<comment type="caution">
    <text evidence="9">The sequence shown here is derived from an EMBL/GenBank/DDBJ whole genome shotgun (WGS) entry which is preliminary data.</text>
</comment>
<organism evidence="9 10">
    <name type="scientific">Deinococcus rhizophilus</name>
    <dbReference type="NCBI Taxonomy" id="3049544"/>
    <lineage>
        <taxon>Bacteria</taxon>
        <taxon>Thermotogati</taxon>
        <taxon>Deinococcota</taxon>
        <taxon>Deinococci</taxon>
        <taxon>Deinococcales</taxon>
        <taxon>Deinococcaceae</taxon>
        <taxon>Deinococcus</taxon>
    </lineage>
</organism>
<dbReference type="InterPro" id="IPR029787">
    <property type="entry name" value="Nucleotide_cyclase"/>
</dbReference>
<dbReference type="SUPFAM" id="SSF55073">
    <property type="entry name" value="Nucleotide cyclase"/>
    <property type="match status" value="1"/>
</dbReference>
<keyword evidence="5 7" id="KW-0472">Membrane</keyword>
<gene>
    <name evidence="9" type="ORF">QOL99_15620</name>
</gene>
<dbReference type="CDD" id="cd01949">
    <property type="entry name" value="GGDEF"/>
    <property type="match status" value="1"/>
</dbReference>
<dbReference type="PANTHER" id="PTHR45138">
    <property type="entry name" value="REGULATORY COMPONENTS OF SENSORY TRANSDUCTION SYSTEM"/>
    <property type="match status" value="1"/>
</dbReference>
<evidence type="ECO:0000313" key="9">
    <source>
        <dbReference type="EMBL" id="MDL2345565.1"/>
    </source>
</evidence>
<evidence type="ECO:0000313" key="10">
    <source>
        <dbReference type="Proteomes" id="UP001302059"/>
    </source>
</evidence>
<keyword evidence="9" id="KW-0808">Transferase</keyword>
<keyword evidence="3 7" id="KW-0812">Transmembrane</keyword>
<dbReference type="InterPro" id="IPR011620">
    <property type="entry name" value="Sig_transdc_His_kinase_LytS_TM"/>
</dbReference>